<evidence type="ECO:0000313" key="1">
    <source>
        <dbReference type="EMBL" id="MBW4431435.1"/>
    </source>
</evidence>
<proteinExistence type="predicted"/>
<dbReference type="Proteomes" id="UP000813215">
    <property type="component" value="Unassembled WGS sequence"/>
</dbReference>
<reference evidence="1" key="2">
    <citation type="journal article" date="2022" name="Microbiol. Resour. Announc.">
        <title>Metagenome Sequencing to Explore Phylogenomics of Terrestrial Cyanobacteria.</title>
        <authorList>
            <person name="Ward R.D."/>
            <person name="Stajich J.E."/>
            <person name="Johansen J.R."/>
            <person name="Huntemann M."/>
            <person name="Clum A."/>
            <person name="Foster B."/>
            <person name="Foster B."/>
            <person name="Roux S."/>
            <person name="Palaniappan K."/>
            <person name="Varghese N."/>
            <person name="Mukherjee S."/>
            <person name="Reddy T.B.K."/>
            <person name="Daum C."/>
            <person name="Copeland A."/>
            <person name="Chen I.A."/>
            <person name="Ivanova N.N."/>
            <person name="Kyrpides N.C."/>
            <person name="Shapiro N."/>
            <person name="Eloe-Fadrosh E.A."/>
            <person name="Pietrasiak N."/>
        </authorList>
    </citation>
    <scope>NUCLEOTIDE SEQUENCE</scope>
    <source>
        <strain evidence="1">HA4357-MV3</strain>
    </source>
</reference>
<comment type="caution">
    <text evidence="1">The sequence shown here is derived from an EMBL/GenBank/DDBJ whole genome shotgun (WGS) entry which is preliminary data.</text>
</comment>
<accession>A0A9E3H750</accession>
<gene>
    <name evidence="1" type="ORF">KME28_06815</name>
</gene>
<evidence type="ECO:0000313" key="2">
    <source>
        <dbReference type="Proteomes" id="UP000813215"/>
    </source>
</evidence>
<dbReference type="EMBL" id="JAHHHW010000069">
    <property type="protein sequence ID" value="MBW4431435.1"/>
    <property type="molecule type" value="Genomic_DNA"/>
</dbReference>
<name>A0A9E3H750_9NOST</name>
<organism evidence="1 2">
    <name type="scientific">Pelatocladus maniniholoensis HA4357-MV3</name>
    <dbReference type="NCBI Taxonomy" id="1117104"/>
    <lineage>
        <taxon>Bacteria</taxon>
        <taxon>Bacillati</taxon>
        <taxon>Cyanobacteriota</taxon>
        <taxon>Cyanophyceae</taxon>
        <taxon>Nostocales</taxon>
        <taxon>Nostocaceae</taxon>
        <taxon>Pelatocladus</taxon>
    </lineage>
</organism>
<sequence>MQIHRDTFQGFTQSPDCQLYGKKLHTSNGKQEYFLIAPLDLVKVQHTFMMDFQIPNNKVPVLTTGGGNVGVIREFDWSLINSNGKPVVFIQPHQNFPLNKISDITRDKDSQPNVSVGESIILEFDDSRIEGTIKTAHLVQKALGDFNASVQVFQVKFDQHLHSSHHGSRVIVSSSNKLLGMLIATQNEGDGTSLANVFPAHLI</sequence>
<reference evidence="1" key="1">
    <citation type="submission" date="2021-05" db="EMBL/GenBank/DDBJ databases">
        <authorList>
            <person name="Pietrasiak N."/>
            <person name="Ward R."/>
            <person name="Stajich J.E."/>
            <person name="Kurbessoian T."/>
        </authorList>
    </citation>
    <scope>NUCLEOTIDE SEQUENCE</scope>
    <source>
        <strain evidence="1">HA4357-MV3</strain>
    </source>
</reference>
<dbReference type="AlphaFoldDB" id="A0A9E3H750"/>
<protein>
    <submittedName>
        <fullName evidence="1">Uncharacterized protein</fullName>
    </submittedName>
</protein>